<dbReference type="AlphaFoldDB" id="G7VCP8"/>
<dbReference type="STRING" id="1104324.P186_2467"/>
<dbReference type="InterPro" id="IPR030395">
    <property type="entry name" value="GP_PDE_dom"/>
</dbReference>
<name>G7VCP8_9CREN</name>
<dbReference type="CDD" id="cd08556">
    <property type="entry name" value="GDPD"/>
    <property type="match status" value="1"/>
</dbReference>
<dbReference type="SUPFAM" id="SSF51695">
    <property type="entry name" value="PLC-like phosphodiesterases"/>
    <property type="match status" value="1"/>
</dbReference>
<evidence type="ECO:0000313" key="3">
    <source>
        <dbReference type="Proteomes" id="UP000005867"/>
    </source>
</evidence>
<dbReference type="GO" id="GO:0008081">
    <property type="term" value="F:phosphoric diester hydrolase activity"/>
    <property type="evidence" value="ECO:0007669"/>
    <property type="project" value="InterPro"/>
</dbReference>
<dbReference type="eggNOG" id="arCOG00701">
    <property type="taxonomic scope" value="Archaea"/>
</dbReference>
<dbReference type="PANTHER" id="PTHR46211:SF14">
    <property type="entry name" value="GLYCEROPHOSPHODIESTER PHOSPHODIESTERASE"/>
    <property type="match status" value="1"/>
</dbReference>
<evidence type="ECO:0000259" key="1">
    <source>
        <dbReference type="PROSITE" id="PS51704"/>
    </source>
</evidence>
<feature type="domain" description="GP-PDE" evidence="1">
    <location>
        <begin position="10"/>
        <end position="226"/>
    </location>
</feature>
<dbReference type="Gene3D" id="3.20.20.190">
    <property type="entry name" value="Phosphatidylinositol (PI) phosphodiesterase"/>
    <property type="match status" value="1"/>
</dbReference>
<accession>G7VCP8</accession>
<dbReference type="GeneID" id="11594069"/>
<dbReference type="Proteomes" id="UP000005867">
    <property type="component" value="Chromosome"/>
</dbReference>
<dbReference type="PROSITE" id="PS51704">
    <property type="entry name" value="GP_PDE"/>
    <property type="match status" value="1"/>
</dbReference>
<dbReference type="HOGENOM" id="CLU_030006_3_5_2"/>
<dbReference type="PANTHER" id="PTHR46211">
    <property type="entry name" value="GLYCEROPHOSPHORYL DIESTER PHOSPHODIESTERASE"/>
    <property type="match status" value="1"/>
</dbReference>
<gene>
    <name evidence="2" type="ORF">P186_2467</name>
</gene>
<proteinExistence type="predicted"/>
<dbReference type="EMBL" id="CP003098">
    <property type="protein sequence ID" value="AET33853.1"/>
    <property type="molecule type" value="Genomic_DNA"/>
</dbReference>
<dbReference type="Pfam" id="PF03009">
    <property type="entry name" value="GDPD"/>
    <property type="match status" value="1"/>
</dbReference>
<evidence type="ECO:0000313" key="2">
    <source>
        <dbReference type="EMBL" id="AET33853.1"/>
    </source>
</evidence>
<protein>
    <submittedName>
        <fullName evidence="2">Glycerophosphoryl diester phosphodiesterase</fullName>
    </submittedName>
</protein>
<dbReference type="KEGG" id="pyr:P186_2467"/>
<dbReference type="BioCyc" id="PSP1104324:GJSN-2413-MONOMER"/>
<keyword evidence="3" id="KW-1185">Reference proteome</keyword>
<dbReference type="InterPro" id="IPR017946">
    <property type="entry name" value="PLC-like_Pdiesterase_TIM-brl"/>
</dbReference>
<organism evidence="2 3">
    <name type="scientific">Pyrobaculum ferrireducens</name>
    <dbReference type="NCBI Taxonomy" id="1104324"/>
    <lineage>
        <taxon>Archaea</taxon>
        <taxon>Thermoproteota</taxon>
        <taxon>Thermoprotei</taxon>
        <taxon>Thermoproteales</taxon>
        <taxon>Thermoproteaceae</taxon>
        <taxon>Pyrobaculum</taxon>
    </lineage>
</organism>
<dbReference type="OrthoDB" id="19020at2157"/>
<sequence length="228" mass="25067">MDILELLRGRVVVGHRGFPARELENTIPSIEAAVRHGADVVEVDVQTTADGVVVLSHDDTLERTFGVPLNVRTSTWDEVRRVEKGRYRVPTLREALEAVAERAGLFVEVKHPEDAAAVQRVIREAGAGRWAAVISFHDDALKAVEGYKGLVYAKPPGLVVEAKKLGCQIALPRYPLATERAIALAHKLGLYVVAWTVNDPTTAAELWRRGIDGVATDDVEKIRDTKPR</sequence>
<dbReference type="RefSeq" id="WP_014289678.1">
    <property type="nucleotide sequence ID" value="NC_016645.1"/>
</dbReference>
<reference evidence="2 3" key="1">
    <citation type="journal article" date="2012" name="J. Bacteriol.">
        <title>Complete genome sequence of strain 1860, a crenarchaeon of the genus pyrobaculum able to grow with various electron acceptors.</title>
        <authorList>
            <person name="Mardanov A.V."/>
            <person name="Gumerov V.M."/>
            <person name="Slobodkina G.B."/>
            <person name="Beletsky A.V."/>
            <person name="Bonch-Osmolovskaya E.A."/>
            <person name="Ravin N.V."/>
            <person name="Skryabin K.G."/>
        </authorList>
    </citation>
    <scope>NUCLEOTIDE SEQUENCE [LARGE SCALE GENOMIC DNA]</scope>
    <source>
        <strain evidence="2 3">1860</strain>
    </source>
</reference>
<dbReference type="GO" id="GO:0006629">
    <property type="term" value="P:lipid metabolic process"/>
    <property type="evidence" value="ECO:0007669"/>
    <property type="project" value="InterPro"/>
</dbReference>